<dbReference type="EMBL" id="CP018799">
    <property type="protein sequence ID" value="ATX80704.1"/>
    <property type="molecule type" value="Genomic_DNA"/>
</dbReference>
<protein>
    <recommendedName>
        <fullName evidence="4">Lipoprotein</fullName>
    </recommendedName>
</protein>
<feature type="chain" id="PRO_5014745891" description="Lipoprotein" evidence="1">
    <location>
        <begin position="27"/>
        <end position="263"/>
    </location>
</feature>
<dbReference type="RefSeq" id="WP_157819329.1">
    <property type="nucleotide sequence ID" value="NZ_CP018799.1"/>
</dbReference>
<evidence type="ECO:0000256" key="1">
    <source>
        <dbReference type="SAM" id="SignalP"/>
    </source>
</evidence>
<organism evidence="2 3">
    <name type="scientific">Mariprofundus aestuarium</name>
    <dbReference type="NCBI Taxonomy" id="1921086"/>
    <lineage>
        <taxon>Bacteria</taxon>
        <taxon>Pseudomonadati</taxon>
        <taxon>Pseudomonadota</taxon>
        <taxon>Candidatius Mariprofundia</taxon>
        <taxon>Mariprofundales</taxon>
        <taxon>Mariprofundaceae</taxon>
        <taxon>Mariprofundus</taxon>
    </lineage>
</organism>
<feature type="signal peptide" evidence="1">
    <location>
        <begin position="1"/>
        <end position="26"/>
    </location>
</feature>
<keyword evidence="1" id="KW-0732">Signal</keyword>
<proteinExistence type="predicted"/>
<keyword evidence="3" id="KW-1185">Reference proteome</keyword>
<dbReference type="AlphaFoldDB" id="A0A2K8L6V5"/>
<name>A0A2K8L6V5_MARES</name>
<dbReference type="PROSITE" id="PS51257">
    <property type="entry name" value="PROKAR_LIPOPROTEIN"/>
    <property type="match status" value="1"/>
</dbReference>
<sequence>MSIRSLTRLLCILVLGLLVVSCGSIAKQKDKPTQVGPFSYGMTYDETINKLAGHDGSAALKGTHQGSAWVLVTYYHFNKPYVFAFKDFRLVAIMKQSVLFAAWKNALAKDKADGVFPFENGFGSLYDEVLKRRNSIHSDEFVNVRISKEIKTSEAQSSHSNVGEAASMLLLVAIASPLLPVGAASYALGSSNESKFSQNITKIQLQDSKQKIDELLGDDYTGMINRKSDYIFRIYTTSHNKYAVGIHNGKVAWVTSFGYWFGN</sequence>
<dbReference type="OrthoDB" id="10015502at2"/>
<evidence type="ECO:0008006" key="4">
    <source>
        <dbReference type="Google" id="ProtNLM"/>
    </source>
</evidence>
<dbReference type="Proteomes" id="UP000231701">
    <property type="component" value="Chromosome"/>
</dbReference>
<evidence type="ECO:0000313" key="3">
    <source>
        <dbReference type="Proteomes" id="UP000231701"/>
    </source>
</evidence>
<reference evidence="2 3" key="1">
    <citation type="submission" date="2016-12" db="EMBL/GenBank/DDBJ databases">
        <title>Isolation and genomic insights into novel planktonic Zetaproteobacteria from stratified waters of the Chesapeake Bay.</title>
        <authorList>
            <person name="McAllister S.M."/>
            <person name="Kato S."/>
            <person name="Chan C.S."/>
            <person name="Chiu B.K."/>
            <person name="Field E.K."/>
        </authorList>
    </citation>
    <scope>NUCLEOTIDE SEQUENCE [LARGE SCALE GENOMIC DNA]</scope>
    <source>
        <strain evidence="2 3">CP-5</strain>
    </source>
</reference>
<dbReference type="KEGG" id="maes:Ga0123461_2303"/>
<accession>A0A2K8L6V5</accession>
<evidence type="ECO:0000313" key="2">
    <source>
        <dbReference type="EMBL" id="ATX80704.1"/>
    </source>
</evidence>
<gene>
    <name evidence="2" type="ORF">Ga0123461_2303</name>
</gene>